<keyword evidence="9" id="KW-1185">Reference proteome</keyword>
<dbReference type="GO" id="GO:0005737">
    <property type="term" value="C:cytoplasm"/>
    <property type="evidence" value="ECO:0007669"/>
    <property type="project" value="UniProtKB-SubCell"/>
</dbReference>
<feature type="region of interest" description="Disordered" evidence="6">
    <location>
        <begin position="93"/>
        <end position="134"/>
    </location>
</feature>
<dbReference type="SMART" id="SM00326">
    <property type="entry name" value="SH3"/>
    <property type="match status" value="1"/>
</dbReference>
<dbReference type="PANTHER" id="PTHR22826:SF106">
    <property type="entry name" value="TRIO, ISOFORM A"/>
    <property type="match status" value="1"/>
</dbReference>
<evidence type="ECO:0000256" key="2">
    <source>
        <dbReference type="ARBA" id="ARBA00022443"/>
    </source>
</evidence>
<evidence type="ECO:0000256" key="4">
    <source>
        <dbReference type="ARBA" id="ARBA00022658"/>
    </source>
</evidence>
<dbReference type="InterPro" id="IPR036028">
    <property type="entry name" value="SH3-like_dom_sf"/>
</dbReference>
<feature type="compositionally biased region" description="Pro residues" evidence="6">
    <location>
        <begin position="383"/>
        <end position="399"/>
    </location>
</feature>
<dbReference type="Gene3D" id="2.30.30.40">
    <property type="entry name" value="SH3 Domains"/>
    <property type="match status" value="1"/>
</dbReference>
<accession>A0A1I7YXP6</accession>
<protein>
    <submittedName>
        <fullName evidence="10">Rho guanine nucleotide exchange factor 25</fullName>
    </submittedName>
</protein>
<keyword evidence="2 5" id="KW-0728">SH3 domain</keyword>
<proteinExistence type="predicted"/>
<name>A0A1I7YXP6_9BILA</name>
<feature type="compositionally biased region" description="Low complexity" evidence="6">
    <location>
        <begin position="96"/>
        <end position="113"/>
    </location>
</feature>
<dbReference type="WBParaSite" id="L893_g20778.t2">
    <property type="protein sequence ID" value="L893_g20778.t2"/>
    <property type="gene ID" value="L893_g20778"/>
</dbReference>
<dbReference type="GO" id="GO:0035556">
    <property type="term" value="P:intracellular signal transduction"/>
    <property type="evidence" value="ECO:0007669"/>
    <property type="project" value="InterPro"/>
</dbReference>
<dbReference type="GO" id="GO:0005085">
    <property type="term" value="F:guanyl-nucleotide exchange factor activity"/>
    <property type="evidence" value="ECO:0007669"/>
    <property type="project" value="UniProtKB-KW"/>
</dbReference>
<keyword evidence="4" id="KW-0344">Guanine-nucleotide releasing factor</keyword>
<dbReference type="InterPro" id="IPR051336">
    <property type="entry name" value="RhoGEF_Guanine_NuclExch_SF"/>
</dbReference>
<organism evidence="9 10">
    <name type="scientific">Steinernema glaseri</name>
    <dbReference type="NCBI Taxonomy" id="37863"/>
    <lineage>
        <taxon>Eukaryota</taxon>
        <taxon>Metazoa</taxon>
        <taxon>Ecdysozoa</taxon>
        <taxon>Nematoda</taxon>
        <taxon>Chromadorea</taxon>
        <taxon>Rhabditida</taxon>
        <taxon>Tylenchina</taxon>
        <taxon>Panagrolaimomorpha</taxon>
        <taxon>Strongyloidoidea</taxon>
        <taxon>Steinernematidae</taxon>
        <taxon>Steinernema</taxon>
    </lineage>
</organism>
<feature type="compositionally biased region" description="Polar residues" evidence="6">
    <location>
        <begin position="349"/>
        <end position="378"/>
    </location>
</feature>
<evidence type="ECO:0000259" key="8">
    <source>
        <dbReference type="PROSITE" id="PS50010"/>
    </source>
</evidence>
<evidence type="ECO:0000256" key="6">
    <source>
        <dbReference type="SAM" id="MobiDB-lite"/>
    </source>
</evidence>
<evidence type="ECO:0000259" key="7">
    <source>
        <dbReference type="PROSITE" id="PS50002"/>
    </source>
</evidence>
<feature type="region of interest" description="Disordered" evidence="6">
    <location>
        <begin position="304"/>
        <end position="399"/>
    </location>
</feature>
<dbReference type="AlphaFoldDB" id="A0A1I7YXP6"/>
<dbReference type="FunFam" id="1.20.900.10:FF:000008">
    <property type="entry name" value="rho guanine nucleotide exchange factor 25"/>
    <property type="match status" value="1"/>
</dbReference>
<feature type="compositionally biased region" description="Low complexity" evidence="6">
    <location>
        <begin position="304"/>
        <end position="328"/>
    </location>
</feature>
<dbReference type="GO" id="GO:0019898">
    <property type="term" value="C:extrinsic component of membrane"/>
    <property type="evidence" value="ECO:0007669"/>
    <property type="project" value="TreeGrafter"/>
</dbReference>
<dbReference type="GO" id="GO:0007411">
    <property type="term" value="P:axon guidance"/>
    <property type="evidence" value="ECO:0007669"/>
    <property type="project" value="TreeGrafter"/>
</dbReference>
<keyword evidence="3" id="KW-0963">Cytoplasm</keyword>
<evidence type="ECO:0000256" key="3">
    <source>
        <dbReference type="ARBA" id="ARBA00022490"/>
    </source>
</evidence>
<dbReference type="SUPFAM" id="SSF48065">
    <property type="entry name" value="DBL homology domain (DH-domain)"/>
    <property type="match status" value="1"/>
</dbReference>
<feature type="domain" description="SH3" evidence="7">
    <location>
        <begin position="204"/>
        <end position="271"/>
    </location>
</feature>
<dbReference type="InterPro" id="IPR000219">
    <property type="entry name" value="DH_dom"/>
</dbReference>
<dbReference type="InterPro" id="IPR001331">
    <property type="entry name" value="GDS_CDC24_CS"/>
</dbReference>
<reference evidence="10" key="1">
    <citation type="submission" date="2016-11" db="UniProtKB">
        <authorList>
            <consortium name="WormBaseParasite"/>
        </authorList>
    </citation>
    <scope>IDENTIFICATION</scope>
</reference>
<evidence type="ECO:0000256" key="5">
    <source>
        <dbReference type="PROSITE-ProRule" id="PRU00192"/>
    </source>
</evidence>
<dbReference type="CDD" id="cd00160">
    <property type="entry name" value="RhoGEF"/>
    <property type="match status" value="1"/>
</dbReference>
<dbReference type="PROSITE" id="PS50002">
    <property type="entry name" value="SH3"/>
    <property type="match status" value="1"/>
</dbReference>
<dbReference type="SMART" id="SM00325">
    <property type="entry name" value="RhoGEF"/>
    <property type="match status" value="1"/>
</dbReference>
<evidence type="ECO:0000256" key="1">
    <source>
        <dbReference type="ARBA" id="ARBA00004496"/>
    </source>
</evidence>
<dbReference type="PROSITE" id="PS50010">
    <property type="entry name" value="DH_2"/>
    <property type="match status" value="1"/>
</dbReference>
<dbReference type="Pfam" id="PF00621">
    <property type="entry name" value="RhoGEF"/>
    <property type="match status" value="1"/>
</dbReference>
<sequence>MSTSSRSSAGPIRRLSLLFHQLRDFALAQLRASKARRRRARRHFRTEEVTVKPAVATILDHDPKLGGACSPGWRPVPIQVCLPGTALRPTLKRASFDASSSRRATPSSSSSFPSPRPRNGFLSSERPAPYLPRPPLQRLVQSFSRSSSSSCSAGRVDTVLPVMLQYSKSFRAIRHRTESLYDRARRKFHASFRSGSARRRRSAANIEHFVVVEDFVATQEGQISLAKGQIVELVEQCAESPDWILVALESEDGKETTQGLAPLKVLTSVAESDATDRPSIGEPVSPGASGVVKRKSIRRFFNHSNGANSSAAQSGRPSSSVSLSVNHSAQPSSSAAHNRLSAAEPLQPEPSTSSSPNQESRPSPTCVLSTFPSDSGTLLQEPAPSPPDPNPSAVELPPPMSQLSSVVVDAASHLASPLMDEAVEQNGGESAAPERTPEETNRLKRQYVLQELVETERDYVRDLASVVDGYMAHLSTIELPEDLQGKDKIIFANVAQILEFHKSTFCREIERCLNDYEAAGQAFVKYERRLHVLYVKYCQNKPKSDYLVSQEHFEQFFAEAKQKIGHKLALCDLLIKPVQRIMKYQLLLKDICKFTQRAGDRTDVLERALQVMHVVPKACDDMMQVGRLQNFDGNLNAQGKLIFQWPVSIQSYVVAYIAYRDDPDLGQRAEPTLQGQRPAHLPLRAVGHHRRLHPTQEGVRQPHVHLQEPDHGEQDELGGDGARRAAPLPAQEQRPVAAELLLVPSRQRGGEAAVDQRHQ</sequence>
<dbReference type="PROSITE" id="PS00741">
    <property type="entry name" value="DH_1"/>
    <property type="match status" value="1"/>
</dbReference>
<evidence type="ECO:0000313" key="10">
    <source>
        <dbReference type="WBParaSite" id="L893_g20778.t2"/>
    </source>
</evidence>
<dbReference type="Proteomes" id="UP000095287">
    <property type="component" value="Unplaced"/>
</dbReference>
<dbReference type="Gene3D" id="1.20.900.10">
    <property type="entry name" value="Dbl homology (DH) domain"/>
    <property type="match status" value="1"/>
</dbReference>
<dbReference type="SUPFAM" id="SSF50044">
    <property type="entry name" value="SH3-domain"/>
    <property type="match status" value="1"/>
</dbReference>
<feature type="region of interest" description="Disordered" evidence="6">
    <location>
        <begin position="709"/>
        <end position="737"/>
    </location>
</feature>
<evidence type="ECO:0000313" key="9">
    <source>
        <dbReference type="Proteomes" id="UP000095287"/>
    </source>
</evidence>
<dbReference type="InterPro" id="IPR035899">
    <property type="entry name" value="DBL_dom_sf"/>
</dbReference>
<feature type="region of interest" description="Disordered" evidence="6">
    <location>
        <begin position="272"/>
        <end position="291"/>
    </location>
</feature>
<comment type="subcellular location">
    <subcellularLocation>
        <location evidence="1">Cytoplasm</location>
    </subcellularLocation>
</comment>
<dbReference type="PANTHER" id="PTHR22826">
    <property type="entry name" value="RHO GUANINE EXCHANGE FACTOR-RELATED"/>
    <property type="match status" value="1"/>
</dbReference>
<feature type="domain" description="DH" evidence="8">
    <location>
        <begin position="444"/>
        <end position="622"/>
    </location>
</feature>
<dbReference type="InterPro" id="IPR001452">
    <property type="entry name" value="SH3_domain"/>
</dbReference>